<dbReference type="EMBL" id="CP015596">
    <property type="protein sequence ID" value="ANE83029.1"/>
    <property type="molecule type" value="Genomic_DNA"/>
</dbReference>
<sequence>MLTTVVVVIAVYVASLIGYGVLEQTPRQFAFPEEAVTGDTAVIVRLRQMEAAQNRLDVDVLVHPGVELRSPPTQFTVRLSSWTQSGELIFVHDDLVGSEESTSFAAIGDPDDWPFDRYATDRIGIELFAGTPLRRVPAPIVVGGSINGWTVDSRAETLPDGVPGVQLEMHRTREALVLIAGILLVLLALPAAALFVAVETVTDRRKLQPPFITWFAAMLFAVVPLRNVLPGAPPAGAWIDLAVVVWVLVSLAAAMVLYIAAWWRQTRPE</sequence>
<keyword evidence="3" id="KW-1185">Reference proteome</keyword>
<name>A0A172UV60_9MYCO</name>
<dbReference type="AlphaFoldDB" id="A0A172UV60"/>
<gene>
    <name evidence="2" type="ORF">A7U43_17955</name>
</gene>
<dbReference type="Pfam" id="PF14494">
    <property type="entry name" value="DUF4436"/>
    <property type="match status" value="1"/>
</dbReference>
<keyword evidence="1" id="KW-0812">Transmembrane</keyword>
<dbReference type="PANTHER" id="PTHR37330:SF1">
    <property type="entry name" value="CONSERVED TRANSMEMBRANE PROTEIN-RELATED"/>
    <property type="match status" value="1"/>
</dbReference>
<dbReference type="STRING" id="1682113.A7U43_17955"/>
<accession>A0A172UV60</accession>
<keyword evidence="1" id="KW-1133">Transmembrane helix</keyword>
<feature type="transmembrane region" description="Helical" evidence="1">
    <location>
        <begin position="6"/>
        <end position="22"/>
    </location>
</feature>
<dbReference type="Proteomes" id="UP000077143">
    <property type="component" value="Chromosome"/>
</dbReference>
<feature type="transmembrane region" description="Helical" evidence="1">
    <location>
        <begin position="241"/>
        <end position="263"/>
    </location>
</feature>
<feature type="transmembrane region" description="Helical" evidence="1">
    <location>
        <begin position="210"/>
        <end position="229"/>
    </location>
</feature>
<organism evidence="2 3">
    <name type="scientific">Mycobacterium adipatum</name>
    <dbReference type="NCBI Taxonomy" id="1682113"/>
    <lineage>
        <taxon>Bacteria</taxon>
        <taxon>Bacillati</taxon>
        <taxon>Actinomycetota</taxon>
        <taxon>Actinomycetes</taxon>
        <taxon>Mycobacteriales</taxon>
        <taxon>Mycobacteriaceae</taxon>
        <taxon>Mycobacterium</taxon>
    </lineage>
</organism>
<reference evidence="2 3" key="1">
    <citation type="submission" date="2016-05" db="EMBL/GenBank/DDBJ databases">
        <title>Complete genome sequence of a phthalic acid esters degrading Mycobacterium sp. YC-RL4.</title>
        <authorList>
            <person name="Ren L."/>
            <person name="Fan S."/>
            <person name="Ruth N."/>
            <person name="Jia Y."/>
            <person name="Wang J."/>
            <person name="Qiao C."/>
        </authorList>
    </citation>
    <scope>NUCLEOTIDE SEQUENCE [LARGE SCALE GENOMIC DNA]</scope>
    <source>
        <strain evidence="2 3">YC-RL4</strain>
    </source>
</reference>
<evidence type="ECO:0000313" key="3">
    <source>
        <dbReference type="Proteomes" id="UP000077143"/>
    </source>
</evidence>
<dbReference type="PANTHER" id="PTHR37330">
    <property type="entry name" value="CONSERVED TRANSMEMBRANE PROTEIN-RELATED"/>
    <property type="match status" value="1"/>
</dbReference>
<evidence type="ECO:0000313" key="2">
    <source>
        <dbReference type="EMBL" id="ANE83029.1"/>
    </source>
</evidence>
<dbReference type="InterPro" id="IPR027948">
    <property type="entry name" value="DUF4436"/>
</dbReference>
<proteinExistence type="predicted"/>
<protein>
    <submittedName>
        <fullName evidence="2">DUF4436 domain-containing protein</fullName>
    </submittedName>
</protein>
<evidence type="ECO:0000256" key="1">
    <source>
        <dbReference type="SAM" id="Phobius"/>
    </source>
</evidence>
<feature type="transmembrane region" description="Helical" evidence="1">
    <location>
        <begin position="175"/>
        <end position="198"/>
    </location>
</feature>
<keyword evidence="1" id="KW-0472">Membrane</keyword>
<dbReference type="KEGG" id="madi:A7U43_17955"/>